<dbReference type="Proteomes" id="UP000272942">
    <property type="component" value="Unassembled WGS sequence"/>
</dbReference>
<dbReference type="PANTHER" id="PTHR31431:SF1">
    <property type="entry name" value="NUCLEOPORIN NUP188"/>
    <property type="match status" value="1"/>
</dbReference>
<organism evidence="4">
    <name type="scientific">Echinostoma caproni</name>
    <dbReference type="NCBI Taxonomy" id="27848"/>
    <lineage>
        <taxon>Eukaryota</taxon>
        <taxon>Metazoa</taxon>
        <taxon>Spiralia</taxon>
        <taxon>Lophotrochozoa</taxon>
        <taxon>Platyhelminthes</taxon>
        <taxon>Trematoda</taxon>
        <taxon>Digenea</taxon>
        <taxon>Plagiorchiida</taxon>
        <taxon>Echinostomata</taxon>
        <taxon>Echinostomatoidea</taxon>
        <taxon>Echinostomatidae</taxon>
        <taxon>Echinostoma</taxon>
    </lineage>
</organism>
<dbReference type="InterPro" id="IPR044840">
    <property type="entry name" value="Nup188"/>
</dbReference>
<evidence type="ECO:0000256" key="1">
    <source>
        <dbReference type="SAM" id="MobiDB-lite"/>
    </source>
</evidence>
<dbReference type="PANTHER" id="PTHR31431">
    <property type="entry name" value="NUCLEOPORIN NUP188 HOMOLOG"/>
    <property type="match status" value="1"/>
</dbReference>
<dbReference type="EMBL" id="UZAN01058778">
    <property type="protein sequence ID" value="VDP92138.1"/>
    <property type="molecule type" value="Genomic_DNA"/>
</dbReference>
<dbReference type="WBParaSite" id="ECPE_0001490601-mRNA-1">
    <property type="protein sequence ID" value="ECPE_0001490601-mRNA-1"/>
    <property type="gene ID" value="ECPE_0001490601"/>
</dbReference>
<protein>
    <submittedName>
        <fullName evidence="4">UDENN domain-containing protein</fullName>
    </submittedName>
</protein>
<name>A0A183B6N1_9TREM</name>
<accession>A0A183B6N1</accession>
<sequence>MACINALAFSVAHRDFPEEVSFPLYPSTFKFYTDSQEVLVRELSKVKEHISNGLSYFTVKSSDSNKPALKDQVQRFLTKLSTFLNLSEERCFDLLVHYIAARDTDGPFDEDQVQNFITDGHVSDLLNRIRIFYWQERLSLLGLFRVMMCDWHESWVTLADVLFAMTSFRSRTEFLEHMLHEYTQAACATESLLTDGRYGFMRLTQPTVLVDFESQDEFDLAVAQRLKEQLEMLHIIFTGVHALSDADAPPASCFFSKLLDAFWSKSFGLQPSHVQPLAKHRHLADQICLTQTLILIRAANLDNLTLFKNVSTKPGPESMSGPRAAKRSTKRSNQDASINHESTGGHFLYNAHLLNRLLASLSALGDSPVHGPLLLFGAICATAFAPSVAPDSPPHRLDAGDLTPGDWGPVVDERKPWGGGNPGRDGGVEVSETAHLVAEQYAHMAIQTLGVFGFLTDQLTDLGKPIQNRPGAGLSLNLQESPLIQPGTDLNVIDFCAHVAVFDLLCLLAQHVVLWTLDSPTSAAANSIRSEQSSNRIACIRLFAHTLYVVAQHVHLITRAQDASDAPSSGIGLRIAGLIESLAEGFPCDLSLVHLCTALMVPAPSRGSQTDNGGAEESDSLVHLVSELITALPYLTEPFTPELQRVVQQSSASLYPQFGRGDQFASNNDVYLTQTRTVLSVDWRQRSGSISDRNRYATPSALYAGIRLMTGTVGKVETDLGWISWKQEYPVWNVISFEVEKALILLDRIRSCLGSGQCVIPQTTPPRIKAGRIVRESSYRTDGTYTLLYTTLFEQLTRVQQLLQFMTACVAAQVHISSCLYLLEDVWLLIQRVLNLSTELTELWRTKTNTVPTASILDFLYDQMIPSVLRLLGYAFMGISATGTAQLLTEHANLWNSILLTEMGRFFPRLVLTRTGQISQ</sequence>
<dbReference type="GO" id="GO:0006405">
    <property type="term" value="P:RNA export from nucleus"/>
    <property type="evidence" value="ECO:0007669"/>
    <property type="project" value="TreeGrafter"/>
</dbReference>
<dbReference type="GO" id="GO:0017056">
    <property type="term" value="F:structural constituent of nuclear pore"/>
    <property type="evidence" value="ECO:0007669"/>
    <property type="project" value="InterPro"/>
</dbReference>
<evidence type="ECO:0000313" key="2">
    <source>
        <dbReference type="EMBL" id="VDP92138.1"/>
    </source>
</evidence>
<reference evidence="4" key="1">
    <citation type="submission" date="2016-06" db="UniProtKB">
        <authorList>
            <consortium name="WormBaseParasite"/>
        </authorList>
    </citation>
    <scope>IDENTIFICATION</scope>
</reference>
<proteinExistence type="predicted"/>
<keyword evidence="3" id="KW-1185">Reference proteome</keyword>
<gene>
    <name evidence="2" type="ORF">ECPE_LOCUS14866</name>
</gene>
<evidence type="ECO:0000313" key="3">
    <source>
        <dbReference type="Proteomes" id="UP000272942"/>
    </source>
</evidence>
<dbReference type="GO" id="GO:0044611">
    <property type="term" value="C:nuclear pore inner ring"/>
    <property type="evidence" value="ECO:0007669"/>
    <property type="project" value="TreeGrafter"/>
</dbReference>
<feature type="region of interest" description="Disordered" evidence="1">
    <location>
        <begin position="312"/>
        <end position="339"/>
    </location>
</feature>
<evidence type="ECO:0000313" key="4">
    <source>
        <dbReference type="WBParaSite" id="ECPE_0001490601-mRNA-1"/>
    </source>
</evidence>
<dbReference type="GO" id="GO:0006606">
    <property type="term" value="P:protein import into nucleus"/>
    <property type="evidence" value="ECO:0007669"/>
    <property type="project" value="TreeGrafter"/>
</dbReference>
<dbReference type="AlphaFoldDB" id="A0A183B6N1"/>
<reference evidence="2 3" key="2">
    <citation type="submission" date="2018-11" db="EMBL/GenBank/DDBJ databases">
        <authorList>
            <consortium name="Pathogen Informatics"/>
        </authorList>
    </citation>
    <scope>NUCLEOTIDE SEQUENCE [LARGE SCALE GENOMIC DNA]</scope>
    <source>
        <strain evidence="2 3">Egypt</strain>
    </source>
</reference>
<dbReference type="OrthoDB" id="6249763at2759"/>